<dbReference type="Gene3D" id="1.10.443.10">
    <property type="entry name" value="Intergrase catalytic core"/>
    <property type="match status" value="1"/>
</dbReference>
<evidence type="ECO:0000313" key="13">
    <source>
        <dbReference type="EMBL" id="ADK84578.1"/>
    </source>
</evidence>
<feature type="active site" evidence="10">
    <location>
        <position position="257"/>
    </location>
</feature>
<dbReference type="InterPro" id="IPR011010">
    <property type="entry name" value="DNA_brk_join_enz"/>
</dbReference>
<dbReference type="Pfam" id="PF00589">
    <property type="entry name" value="Phage_integrase"/>
    <property type="match status" value="1"/>
</dbReference>
<comment type="similarity">
    <text evidence="10">Belongs to the 'phage' integrase family. XerC subfamily.</text>
</comment>
<keyword evidence="7 10" id="KW-0238">DNA-binding</keyword>
<feature type="active site" description="O-(3'-phospho-DNA)-tyrosine intermediate" evidence="10">
    <location>
        <position position="292"/>
    </location>
</feature>
<keyword evidence="4 10" id="KW-0132">Cell division</keyword>
<evidence type="ECO:0000256" key="10">
    <source>
        <dbReference type="HAMAP-Rule" id="MF_01808"/>
    </source>
</evidence>
<dbReference type="InterPro" id="IPR044068">
    <property type="entry name" value="CB"/>
</dbReference>
<dbReference type="PANTHER" id="PTHR30349">
    <property type="entry name" value="PHAGE INTEGRASE-RELATED"/>
    <property type="match status" value="1"/>
</dbReference>
<organism evidence="13 14">
    <name type="scientific">Desulfarculus baarsii (strain ATCC 33931 / DSM 2075 / LMG 7858 / VKM B-1802 / 2st14)</name>
    <dbReference type="NCBI Taxonomy" id="644282"/>
    <lineage>
        <taxon>Bacteria</taxon>
        <taxon>Pseudomonadati</taxon>
        <taxon>Thermodesulfobacteriota</taxon>
        <taxon>Desulfarculia</taxon>
        <taxon>Desulfarculales</taxon>
        <taxon>Desulfarculaceae</taxon>
        <taxon>Desulfarculus</taxon>
    </lineage>
</organism>
<comment type="subcellular location">
    <subcellularLocation>
        <location evidence="1 10">Cytoplasm</location>
    </subcellularLocation>
</comment>
<accession>E1QFW8</accession>
<feature type="active site" evidence="10">
    <location>
        <position position="260"/>
    </location>
</feature>
<evidence type="ECO:0000259" key="12">
    <source>
        <dbReference type="PROSITE" id="PS51900"/>
    </source>
</evidence>
<dbReference type="RefSeq" id="WP_013258032.1">
    <property type="nucleotide sequence ID" value="NC_014365.1"/>
</dbReference>
<evidence type="ECO:0000256" key="8">
    <source>
        <dbReference type="ARBA" id="ARBA00023172"/>
    </source>
</evidence>
<dbReference type="PANTHER" id="PTHR30349:SF81">
    <property type="entry name" value="TYROSINE RECOMBINASE XERC"/>
    <property type="match status" value="1"/>
</dbReference>
<comment type="similarity">
    <text evidence="2">Belongs to the 'phage' integrase family. XerD subfamily.</text>
</comment>
<keyword evidence="8 10" id="KW-0233">DNA recombination</keyword>
<evidence type="ECO:0000256" key="6">
    <source>
        <dbReference type="ARBA" id="ARBA00022908"/>
    </source>
</evidence>
<dbReference type="InterPro" id="IPR023009">
    <property type="entry name" value="Tyrosine_recombinase_XerC/XerD"/>
</dbReference>
<feature type="active site" evidence="10">
    <location>
        <position position="161"/>
    </location>
</feature>
<dbReference type="HOGENOM" id="CLU_027562_9_6_7"/>
<name>E1QFW8_DESB2</name>
<protein>
    <recommendedName>
        <fullName evidence="10">Tyrosine recombinase XerC</fullName>
    </recommendedName>
</protein>
<evidence type="ECO:0000256" key="9">
    <source>
        <dbReference type="ARBA" id="ARBA00023306"/>
    </source>
</evidence>
<dbReference type="EMBL" id="CP002085">
    <property type="protein sequence ID" value="ADK84578.1"/>
    <property type="molecule type" value="Genomic_DNA"/>
</dbReference>
<dbReference type="GO" id="GO:0005737">
    <property type="term" value="C:cytoplasm"/>
    <property type="evidence" value="ECO:0007669"/>
    <property type="project" value="UniProtKB-SubCell"/>
</dbReference>
<dbReference type="Gene3D" id="1.10.150.130">
    <property type="match status" value="1"/>
</dbReference>
<dbReference type="InterPro" id="IPR004107">
    <property type="entry name" value="Integrase_SAM-like_N"/>
</dbReference>
<keyword evidence="14" id="KW-1185">Reference proteome</keyword>
<dbReference type="GO" id="GO:0007059">
    <property type="term" value="P:chromosome segregation"/>
    <property type="evidence" value="ECO:0007669"/>
    <property type="project" value="UniProtKB-UniRule"/>
</dbReference>
<keyword evidence="3 10" id="KW-0963">Cytoplasm</keyword>
<dbReference type="InterPro" id="IPR013762">
    <property type="entry name" value="Integrase-like_cat_sf"/>
</dbReference>
<keyword evidence="9 10" id="KW-0131">Cell cycle</keyword>
<proteinExistence type="inferred from homology"/>
<evidence type="ECO:0000256" key="3">
    <source>
        <dbReference type="ARBA" id="ARBA00022490"/>
    </source>
</evidence>
<sequence length="311" mass="34031">MSQARPSSQPPAALPLHGMVDVYLDHLAGERGLARNTLAAYADDLADICGFLHDNGVQGWEQVDELHMVAYLAHAAKEGLAANSRARRLSAARGLVGYLLRREKLSADPLATLRGPKKTAGLPHFLSQEEMLRLLETPAADSDLGRRDRAMLEAMYGAGLRVSEVIDLGVGQIQFQIGCLLVRGKGAKERLVPLHQVAIQRLEDYLRGPRQNLLRGQKASDTVFLNARGGKLSRMGVWKILAKHVAAAGIDHHVSPHTLRHTFATHLLEGGADLRSVQLMLGHADIGTTQIYTHLGMKRLVDVHRQCHPRG</sequence>
<evidence type="ECO:0000256" key="5">
    <source>
        <dbReference type="ARBA" id="ARBA00022829"/>
    </source>
</evidence>
<feature type="domain" description="Tyr recombinase" evidence="11">
    <location>
        <begin position="121"/>
        <end position="305"/>
    </location>
</feature>
<reference evidence="13" key="1">
    <citation type="journal article" date="2010" name="Stand. Genomic Sci.">
        <title>Complete genome sequence of Desulfarculus baarsii type strain (2st14).</title>
        <authorList>
            <person name="Sun H."/>
            <person name="Spring S."/>
            <person name="Lapidus A."/>
            <person name="Davenport K."/>
            <person name="Del Rio T.G."/>
            <person name="Tice H."/>
            <person name="Nolan M."/>
            <person name="Copeland A."/>
            <person name="Cheng J.F."/>
            <person name="Lucas S."/>
            <person name="Tapia R."/>
            <person name="Goodwin L."/>
            <person name="Pitluck S."/>
            <person name="Ivanova N."/>
            <person name="Pagani I."/>
            <person name="Mavromatis K."/>
            <person name="Ovchinnikova G."/>
            <person name="Pati A."/>
            <person name="Chen A."/>
            <person name="Palaniappan K."/>
            <person name="Hauser L."/>
            <person name="Chang Y.J."/>
            <person name="Jeffries C.D."/>
            <person name="Detter J.C."/>
            <person name="Han C."/>
            <person name="Rohde M."/>
            <person name="Brambilla E."/>
            <person name="Goker M."/>
            <person name="Woyke T."/>
            <person name="Bristow J."/>
            <person name="Eisen J.A."/>
            <person name="Markowitz V."/>
            <person name="Hugenholtz P."/>
            <person name="Kyrpides N.C."/>
            <person name="Klenk H.P."/>
            <person name="Land M."/>
        </authorList>
    </citation>
    <scope>NUCLEOTIDE SEQUENCE [LARGE SCALE GENOMIC DNA]</scope>
    <source>
        <strain evidence="13">DSM 2075</strain>
    </source>
</reference>
<dbReference type="GO" id="GO:0006313">
    <property type="term" value="P:DNA transposition"/>
    <property type="evidence" value="ECO:0007669"/>
    <property type="project" value="UniProtKB-UniRule"/>
</dbReference>
<dbReference type="SUPFAM" id="SSF56349">
    <property type="entry name" value="DNA breaking-rejoining enzymes"/>
    <property type="match status" value="1"/>
</dbReference>
<dbReference type="GO" id="GO:0051301">
    <property type="term" value="P:cell division"/>
    <property type="evidence" value="ECO:0007669"/>
    <property type="project" value="UniProtKB-KW"/>
</dbReference>
<reference evidence="13" key="2">
    <citation type="submission" date="2010-06" db="EMBL/GenBank/DDBJ databases">
        <title>The complete genome of Desulfarculus baarsii DSM 2075.</title>
        <authorList>
            <consortium name="US DOE Joint Genome Institute (JGI-PGF)"/>
            <person name="Lucas S."/>
            <person name="Copeland A."/>
            <person name="Lapidus A."/>
            <person name="Glavina del Rio T."/>
            <person name="Dalin E."/>
            <person name="Tice H."/>
            <person name="Bruce D."/>
            <person name="Goodwin L."/>
            <person name="Pitluck S."/>
            <person name="Kyrpides N."/>
            <person name="Mavromatis K."/>
            <person name="Ivanova N."/>
            <person name="Mikhailova N."/>
            <person name="Detter J.C."/>
            <person name="Han C."/>
            <person name="Larimer F."/>
            <person name="Land M."/>
            <person name="Hauser L."/>
            <person name="Markowitz V."/>
            <person name="Cheng J.-F."/>
            <person name="Hugenholtz P."/>
            <person name="Woyke T."/>
            <person name="Wu D."/>
            <person name="Spring S."/>
            <person name="Schroeder M."/>
            <person name="Brambilla E."/>
            <person name="Klenk H.-P."/>
            <person name="Eisen J.A."/>
        </authorList>
    </citation>
    <scope>NUCLEOTIDE SEQUENCE</scope>
    <source>
        <strain evidence="13">DSM 2075</strain>
    </source>
</reference>
<dbReference type="AlphaFoldDB" id="E1QFW8"/>
<feature type="domain" description="Core-binding (CB)" evidence="12">
    <location>
        <begin position="14"/>
        <end position="100"/>
    </location>
</feature>
<dbReference type="InterPro" id="IPR050090">
    <property type="entry name" value="Tyrosine_recombinase_XerCD"/>
</dbReference>
<dbReference type="PROSITE" id="PS51900">
    <property type="entry name" value="CB"/>
    <property type="match status" value="1"/>
</dbReference>
<evidence type="ECO:0000259" key="11">
    <source>
        <dbReference type="PROSITE" id="PS51898"/>
    </source>
</evidence>
<dbReference type="InterPro" id="IPR010998">
    <property type="entry name" value="Integrase_recombinase_N"/>
</dbReference>
<dbReference type="KEGG" id="dbr:Deba_1210"/>
<keyword evidence="5 10" id="KW-0159">Chromosome partition</keyword>
<dbReference type="STRING" id="644282.Deba_1210"/>
<feature type="active site" evidence="10">
    <location>
        <position position="283"/>
    </location>
</feature>
<dbReference type="GO" id="GO:0009037">
    <property type="term" value="F:tyrosine-based site-specific recombinase activity"/>
    <property type="evidence" value="ECO:0007669"/>
    <property type="project" value="UniProtKB-UniRule"/>
</dbReference>
<dbReference type="HAMAP" id="MF_01808">
    <property type="entry name" value="Recomb_XerC_XerD"/>
    <property type="match status" value="1"/>
</dbReference>
<dbReference type="CDD" id="cd00798">
    <property type="entry name" value="INT_XerDC_C"/>
    <property type="match status" value="1"/>
</dbReference>
<dbReference type="eggNOG" id="COG4974">
    <property type="taxonomic scope" value="Bacteria"/>
</dbReference>
<dbReference type="GO" id="GO:0003677">
    <property type="term" value="F:DNA binding"/>
    <property type="evidence" value="ECO:0007669"/>
    <property type="project" value="UniProtKB-UniRule"/>
</dbReference>
<evidence type="ECO:0000256" key="2">
    <source>
        <dbReference type="ARBA" id="ARBA00010450"/>
    </source>
</evidence>
<dbReference type="PROSITE" id="PS51898">
    <property type="entry name" value="TYR_RECOMBINASE"/>
    <property type="match status" value="1"/>
</dbReference>
<evidence type="ECO:0000313" key="14">
    <source>
        <dbReference type="Proteomes" id="UP000009047"/>
    </source>
</evidence>
<gene>
    <name evidence="10" type="primary">xerC</name>
    <name evidence="13" type="ordered locus">Deba_1210</name>
</gene>
<dbReference type="OrthoDB" id="9801717at2"/>
<dbReference type="Proteomes" id="UP000009047">
    <property type="component" value="Chromosome"/>
</dbReference>
<dbReference type="InterPro" id="IPR002104">
    <property type="entry name" value="Integrase_catalytic"/>
</dbReference>
<evidence type="ECO:0000256" key="4">
    <source>
        <dbReference type="ARBA" id="ARBA00022618"/>
    </source>
</evidence>
<comment type="subunit">
    <text evidence="10">Forms a cyclic heterotetrameric complex composed of two molecules of XerC and two molecules of XerD.</text>
</comment>
<dbReference type="InterPro" id="IPR011932">
    <property type="entry name" value="Recomb_XerD"/>
</dbReference>
<evidence type="ECO:0000256" key="7">
    <source>
        <dbReference type="ARBA" id="ARBA00023125"/>
    </source>
</evidence>
<feature type="active site" evidence="10">
    <location>
        <position position="185"/>
    </location>
</feature>
<dbReference type="NCBIfam" id="NF001399">
    <property type="entry name" value="PRK00283.1"/>
    <property type="match status" value="1"/>
</dbReference>
<evidence type="ECO:0000256" key="1">
    <source>
        <dbReference type="ARBA" id="ARBA00004496"/>
    </source>
</evidence>
<comment type="function">
    <text evidence="10">Site-specific tyrosine recombinase, which acts by catalyzing the cutting and rejoining of the recombining DNA molecules. The XerC-XerD complex is essential to convert dimers of the bacterial chromosome into monomers to permit their segregation at cell division. It also contributes to the segregational stability of plasmids.</text>
</comment>
<dbReference type="NCBIfam" id="TIGR02225">
    <property type="entry name" value="recomb_XerD"/>
    <property type="match status" value="1"/>
</dbReference>
<keyword evidence="6 10" id="KW-0229">DNA integration</keyword>
<dbReference type="Pfam" id="PF02899">
    <property type="entry name" value="Phage_int_SAM_1"/>
    <property type="match status" value="1"/>
</dbReference>